<accession>A0A8J8GGL3</accession>
<proteinExistence type="predicted"/>
<evidence type="ECO:0000313" key="2">
    <source>
        <dbReference type="Proteomes" id="UP000625804"/>
    </source>
</evidence>
<evidence type="ECO:0000313" key="1">
    <source>
        <dbReference type="EMBL" id="NSL51436.1"/>
    </source>
</evidence>
<gene>
    <name evidence="1" type="ORF">HR057_06595</name>
</gene>
<sequence>MEGNNGYPLNTPEWKKKAVDWLYEEGLLSSEDWKKKIEEPLPFWAQAAVYQRLFLKLKGALQADDKKV</sequence>
<comment type="caution">
    <text evidence="1">The sequence shown here is derived from an EMBL/GenBank/DDBJ whole genome shotgun (WGS) entry which is preliminary data.</text>
</comment>
<keyword evidence="2" id="KW-1185">Reference proteome</keyword>
<dbReference type="RefSeq" id="WP_173730639.1">
    <property type="nucleotide sequence ID" value="NZ_JABTTE010000006.1"/>
</dbReference>
<dbReference type="AlphaFoldDB" id="A0A8J8GGL3"/>
<name>A0A8J8GGL3_9BACI</name>
<dbReference type="EMBL" id="JABTTE010000006">
    <property type="protein sequence ID" value="NSL51436.1"/>
    <property type="molecule type" value="Genomic_DNA"/>
</dbReference>
<organism evidence="1 2">
    <name type="scientific">Calidifontibacillus erzurumensis</name>
    <dbReference type="NCBI Taxonomy" id="2741433"/>
    <lineage>
        <taxon>Bacteria</taxon>
        <taxon>Bacillati</taxon>
        <taxon>Bacillota</taxon>
        <taxon>Bacilli</taxon>
        <taxon>Bacillales</taxon>
        <taxon>Bacillaceae</taxon>
        <taxon>Calidifontibacillus/Schinkia group</taxon>
        <taxon>Calidifontibacillus</taxon>
    </lineage>
</organism>
<dbReference type="Proteomes" id="UP000625804">
    <property type="component" value="Unassembled WGS sequence"/>
</dbReference>
<reference evidence="1" key="1">
    <citation type="submission" date="2020-06" db="EMBL/GenBank/DDBJ databases">
        <title>A novel thermopfilic bacterium from Erzurum, Turkey.</title>
        <authorList>
            <person name="Adiguzel A."/>
            <person name="Ay H."/>
            <person name="Baltaci M.O."/>
        </authorList>
    </citation>
    <scope>NUCLEOTIDE SEQUENCE</scope>
    <source>
        <strain evidence="1">P2</strain>
    </source>
</reference>
<protein>
    <submittedName>
        <fullName evidence="1">Uncharacterized protein</fullName>
    </submittedName>
</protein>